<dbReference type="InParanoid" id="A0A067QB88"/>
<protein>
    <submittedName>
        <fullName evidence="2">Uncharacterized protein</fullName>
    </submittedName>
</protein>
<dbReference type="OrthoDB" id="3066350at2759"/>
<dbReference type="HOGENOM" id="CLU_411058_0_0_1"/>
<dbReference type="AlphaFoldDB" id="A0A067QB88"/>
<dbReference type="Proteomes" id="UP000027265">
    <property type="component" value="Unassembled WGS sequence"/>
</dbReference>
<dbReference type="STRING" id="933084.A0A067QB88"/>
<evidence type="ECO:0000313" key="3">
    <source>
        <dbReference type="Proteomes" id="UP000027265"/>
    </source>
</evidence>
<name>A0A067QB88_9AGAM</name>
<feature type="region of interest" description="Disordered" evidence="1">
    <location>
        <begin position="279"/>
        <end position="337"/>
    </location>
</feature>
<feature type="compositionally biased region" description="Polar residues" evidence="1">
    <location>
        <begin position="442"/>
        <end position="492"/>
    </location>
</feature>
<evidence type="ECO:0000313" key="2">
    <source>
        <dbReference type="EMBL" id="KDQ59841.1"/>
    </source>
</evidence>
<feature type="compositionally biased region" description="Polar residues" evidence="1">
    <location>
        <begin position="287"/>
        <end position="305"/>
    </location>
</feature>
<accession>A0A067QB88</accession>
<feature type="compositionally biased region" description="Polar residues" evidence="1">
    <location>
        <begin position="396"/>
        <end position="409"/>
    </location>
</feature>
<dbReference type="EMBL" id="KL197715">
    <property type="protein sequence ID" value="KDQ59841.1"/>
    <property type="molecule type" value="Genomic_DNA"/>
</dbReference>
<organism evidence="2 3">
    <name type="scientific">Jaapia argillacea MUCL 33604</name>
    <dbReference type="NCBI Taxonomy" id="933084"/>
    <lineage>
        <taxon>Eukaryota</taxon>
        <taxon>Fungi</taxon>
        <taxon>Dikarya</taxon>
        <taxon>Basidiomycota</taxon>
        <taxon>Agaricomycotina</taxon>
        <taxon>Agaricomycetes</taxon>
        <taxon>Agaricomycetidae</taxon>
        <taxon>Jaapiales</taxon>
        <taxon>Jaapiaceae</taxon>
        <taxon>Jaapia</taxon>
    </lineage>
</organism>
<gene>
    <name evidence="2" type="ORF">JAAARDRAFT_46446</name>
</gene>
<feature type="compositionally biased region" description="Polar residues" evidence="1">
    <location>
        <begin position="420"/>
        <end position="429"/>
    </location>
</feature>
<evidence type="ECO:0000256" key="1">
    <source>
        <dbReference type="SAM" id="MobiDB-lite"/>
    </source>
</evidence>
<reference evidence="3" key="1">
    <citation type="journal article" date="2014" name="Proc. Natl. Acad. Sci. U.S.A.">
        <title>Extensive sampling of basidiomycete genomes demonstrates inadequacy of the white-rot/brown-rot paradigm for wood decay fungi.</title>
        <authorList>
            <person name="Riley R."/>
            <person name="Salamov A.A."/>
            <person name="Brown D.W."/>
            <person name="Nagy L.G."/>
            <person name="Floudas D."/>
            <person name="Held B.W."/>
            <person name="Levasseur A."/>
            <person name="Lombard V."/>
            <person name="Morin E."/>
            <person name="Otillar R."/>
            <person name="Lindquist E.A."/>
            <person name="Sun H."/>
            <person name="LaButti K.M."/>
            <person name="Schmutz J."/>
            <person name="Jabbour D."/>
            <person name="Luo H."/>
            <person name="Baker S.E."/>
            <person name="Pisabarro A.G."/>
            <person name="Walton J.D."/>
            <person name="Blanchette R.A."/>
            <person name="Henrissat B."/>
            <person name="Martin F."/>
            <person name="Cullen D."/>
            <person name="Hibbett D.S."/>
            <person name="Grigoriev I.V."/>
        </authorList>
    </citation>
    <scope>NUCLEOTIDE SEQUENCE [LARGE SCALE GENOMIC DNA]</scope>
    <source>
        <strain evidence="3">MUCL 33604</strain>
    </source>
</reference>
<feature type="region of interest" description="Disordered" evidence="1">
    <location>
        <begin position="377"/>
        <end position="498"/>
    </location>
</feature>
<proteinExistence type="predicted"/>
<feature type="compositionally biased region" description="Low complexity" evidence="1">
    <location>
        <begin position="430"/>
        <end position="441"/>
    </location>
</feature>
<keyword evidence="3" id="KW-1185">Reference proteome</keyword>
<sequence length="668" mass="74107">MGRKCKFPKLKEIWLKEQLPSYFHAQQSKRKNTELNRFWGSVQEGYYTKFPLLELTEAELTQVKGNKQLADVGRRNDKLGQIKWYFVNQTRPNSGSRKGGIDLAVRPKKLSLLTPSQAYLKLYHKEKLKDLIDERYREHVVAANPGAAEARVAFQTKVLTELLKDEPPENYYQQELRAWEGVNFDVDDLEEEENNQRVNLIQQNIDSLAHTITLASEQIHKDTGYSVHQGTTLLGHTWDEAQMDWSTVVHSNFTAHAHKCFPENLQRRYLRTKKDDDMDVDLDQEDNGQPRSSSEPSHAMSSTPPAGSDNPPPALSLPEVTANQQPPSTPVTPKPLAKSYEQERLDRIAENHKVLDALGMCQARDKLLGTLLFSKGQRVVPNPPRESSQDEGANLAQLTPSSPAETSTSKGDEHQYTLPGMSTTSPGDQTSVTPPTTPSSSLSNGDKMSVPLPSTNNKTSVPQPTTTNNPSSSAGATNPASSSAGATQSTPLTVKAPATNPTPFVVTVDHAAPLRDASGWKDLVEGWLVFKDSMGYPNNLNRYGKKYTGSCLPVVHDIFAFSVTWCKWWMSLQPEWRVQSDRLPFKQDPLPPDESWSKLARGGPNSISIVLMCLSWWLKGLGDSAGSNDEILAAITDITFIIQAMTKGVDTGTCGVKWKEPTSEEGAW</sequence>